<organism evidence="3 4">
    <name type="scientific">Plasmopara halstedii</name>
    <name type="common">Downy mildew of sunflower</name>
    <dbReference type="NCBI Taxonomy" id="4781"/>
    <lineage>
        <taxon>Eukaryota</taxon>
        <taxon>Sar</taxon>
        <taxon>Stramenopiles</taxon>
        <taxon>Oomycota</taxon>
        <taxon>Peronosporomycetes</taxon>
        <taxon>Peronosporales</taxon>
        <taxon>Peronosporaceae</taxon>
        <taxon>Plasmopara</taxon>
    </lineage>
</organism>
<dbReference type="PANTHER" id="PTHR20875">
    <property type="entry name" value="EF-HAND CALCIUM-BINDING DOMAIN-CONTAINING PROTEIN 6-RELATED"/>
    <property type="match status" value="1"/>
</dbReference>
<dbReference type="Proteomes" id="UP000054928">
    <property type="component" value="Unassembled WGS sequence"/>
</dbReference>
<keyword evidence="4" id="KW-1185">Reference proteome</keyword>
<evidence type="ECO:0000313" key="3">
    <source>
        <dbReference type="EMBL" id="CEG37448.1"/>
    </source>
</evidence>
<dbReference type="InterPro" id="IPR002048">
    <property type="entry name" value="EF_hand_dom"/>
</dbReference>
<protein>
    <submittedName>
        <fullName evidence="3">PROTEIN R09H10.6</fullName>
    </submittedName>
</protein>
<feature type="domain" description="EF-hand" evidence="2">
    <location>
        <begin position="193"/>
        <end position="228"/>
    </location>
</feature>
<dbReference type="Gene3D" id="1.10.238.10">
    <property type="entry name" value="EF-hand"/>
    <property type="match status" value="2"/>
</dbReference>
<evidence type="ECO:0000313" key="4">
    <source>
        <dbReference type="Proteomes" id="UP000054928"/>
    </source>
</evidence>
<evidence type="ECO:0000259" key="2">
    <source>
        <dbReference type="PROSITE" id="PS50222"/>
    </source>
</evidence>
<reference evidence="4" key="1">
    <citation type="submission" date="2014-09" db="EMBL/GenBank/DDBJ databases">
        <authorList>
            <person name="Sharma Rahul"/>
            <person name="Thines Marco"/>
        </authorList>
    </citation>
    <scope>NUCLEOTIDE SEQUENCE [LARGE SCALE GENOMIC DNA]</scope>
</reference>
<dbReference type="InterPro" id="IPR052603">
    <property type="entry name" value="EFCB6"/>
</dbReference>
<evidence type="ECO:0000256" key="1">
    <source>
        <dbReference type="SAM" id="MobiDB-lite"/>
    </source>
</evidence>
<dbReference type="OrthoDB" id="66091at2759"/>
<dbReference type="InterPro" id="IPR011992">
    <property type="entry name" value="EF-hand-dom_pair"/>
</dbReference>
<dbReference type="GeneID" id="36400096"/>
<feature type="compositionally biased region" description="Basic and acidic residues" evidence="1">
    <location>
        <begin position="454"/>
        <end position="463"/>
    </location>
</feature>
<feature type="compositionally biased region" description="Basic and acidic residues" evidence="1">
    <location>
        <begin position="429"/>
        <end position="446"/>
    </location>
</feature>
<dbReference type="EMBL" id="CCYD01000286">
    <property type="protein sequence ID" value="CEG37448.1"/>
    <property type="molecule type" value="Genomic_DNA"/>
</dbReference>
<proteinExistence type="predicted"/>
<dbReference type="AlphaFoldDB" id="A0A0P1AAQ4"/>
<dbReference type="PANTHER" id="PTHR20875:SF0">
    <property type="entry name" value="GH12158P"/>
    <property type="match status" value="1"/>
</dbReference>
<accession>A0A0P1AAQ4</accession>
<dbReference type="PROSITE" id="PS50222">
    <property type="entry name" value="EF_HAND_2"/>
    <property type="match status" value="2"/>
</dbReference>
<feature type="region of interest" description="Disordered" evidence="1">
    <location>
        <begin position="759"/>
        <end position="787"/>
    </location>
</feature>
<dbReference type="RefSeq" id="XP_024573817.1">
    <property type="nucleotide sequence ID" value="XM_024722774.1"/>
</dbReference>
<dbReference type="SMART" id="SM00054">
    <property type="entry name" value="EFh"/>
    <property type="match status" value="3"/>
</dbReference>
<dbReference type="SUPFAM" id="SSF47473">
    <property type="entry name" value="EF-hand"/>
    <property type="match status" value="3"/>
</dbReference>
<sequence>MNKARNKINQMSTADWQHYYSLLSSQQLIKHFADEVHRFSRCPMKPDDVLRRFSLNGDGFLDLREFQLAMTRLEIIAPDLQQTDGQPGRDLERARELYLVFCPTQTRKLDIEVFCRIMTEWSLQIMRSSYQHDSTSDVTPRLSSSWTNSHCAPLVTPYATHTTTNIMRPESNGGNCMEESEPLLQRLASSILQHHEKLQQIFFKMDVMSSGKISPEELELAMSHIGVFLTTREYEKLYKSLGENVKEYARDGASNGRWHGRGGNGDAFLIKYADFLALFREKSGVDHRTHSLPSTSTKTSPPVVGVGSARLWDLLVAAFENLQSLFRQYERIGQTVLPPETFRDCLLRCGIVLSNADFAALRVRLLPFSDASSGSISISPLLDALKAADRTTMNLKAPSGSSSVTNVNQIPIRLGRKIVPITAYSPLPSDREPYPAGKSTKERNAEASRTIVKISDDRNREGNLHQPAASTSPRAGTSEANETYLEHQRRRHDPFFSTGKPPPALEARILSKLQQLKQLGQISASSLQSVFPGDRFGYISRGQFRQGLVHLNLSARYADVETLFWTLDTQGHGYIVAQDLYDHLNHFSTQQKSEVSKQAPELSVDCSFKRTRLSRSAQKVLEKMLVELPQVLAKCECLDNNKTGLISTTNLLQAIHELGIMASLPDKQEAIKALCGDQSEQETSDQIPYQMLETRLGALCSSLLSPKKRSQHRSTTSVLLAPFEVQVVDVKSSDTSESNETLWNCPRRRIVQNHPAARSTIEITDEIKSPRNEQMTSGRRHQRSKPVKTAMSRLEQRHHIALMGILQDLLERRSDLKIAFDLHRRADSRGHVSKQDLVEIFLTSRLNLHFSAGALAAQDLVDKLFPSLGPKDSLGFLDVLHRINDLLSLVTNELSAAPTSSIRCMSSSLSTNSFQHPERSTGKRLNNSLDMHSSVLPSTTGSFLKHAARLDEEILVDCMVSIRRKLLQESRLKNLLDSDYALQSAAVLIRHAFKGLAPREMVVPIDNGKFEAICRASDIKHVCFRLGLDLDVHEQQFVISSVDTEESGFVSSIGLLDLFTKVAQDENFTPLSTIHVENEAEANKSRSVAFCDEVHSPHNISSPSIAKC</sequence>
<feature type="domain" description="EF-hand" evidence="2">
    <location>
        <begin position="47"/>
        <end position="76"/>
    </location>
</feature>
<feature type="region of interest" description="Disordered" evidence="1">
    <location>
        <begin position="426"/>
        <end position="497"/>
    </location>
</feature>
<dbReference type="GO" id="GO:0005509">
    <property type="term" value="F:calcium ion binding"/>
    <property type="evidence" value="ECO:0007669"/>
    <property type="project" value="InterPro"/>
</dbReference>
<dbReference type="OMA" id="DALWNCP"/>
<feature type="compositionally biased region" description="Polar residues" evidence="1">
    <location>
        <begin position="468"/>
        <end position="481"/>
    </location>
</feature>
<name>A0A0P1AAQ4_PLAHL</name>